<evidence type="ECO:0000256" key="6">
    <source>
        <dbReference type="ARBA" id="ARBA00022847"/>
    </source>
</evidence>
<keyword evidence="8 9" id="KW-0472">Membrane</keyword>
<dbReference type="FunFam" id="1.20.1740.10:FF:000004">
    <property type="entry name" value="Sodium:alanine symporter family protein"/>
    <property type="match status" value="1"/>
</dbReference>
<dbReference type="PRINTS" id="PR00175">
    <property type="entry name" value="NAALASMPORT"/>
</dbReference>
<dbReference type="PANTHER" id="PTHR30330">
    <property type="entry name" value="AGSS FAMILY TRANSPORTER, SODIUM-ALANINE"/>
    <property type="match status" value="1"/>
</dbReference>
<protein>
    <submittedName>
        <fullName evidence="11">AGCS family alanine or glycine:cation symporter</fullName>
    </submittedName>
</protein>
<keyword evidence="4" id="KW-1003">Cell membrane</keyword>
<dbReference type="NCBIfam" id="TIGR00835">
    <property type="entry name" value="agcS"/>
    <property type="match status" value="1"/>
</dbReference>
<gene>
    <name evidence="11" type="ORF">EV666_11361</name>
</gene>
<sequence length="511" mass="52453">MLEDYIGFIDDVIWNDVLTYVLLGAGIFFTFRLRLLQIRRFPEMLRTLARPAVNDPAGISPFQALCASLAARIGTGNVVGVAVALYLGGPGAAFWMWLVAALGMATAFAEVSLAQLFKVRAGDAYRGGPAFYIARGLQAPRAAMVFSICLIIVFGLAFNAVQANSIAGAAQEAFGVAPLWTGVAVTIAAALVISGGVTGVARFSAVVVPVMAVAYIAVALAVLAINIDQTPALLKLIVSSAFGFGPAAGGVAGGMTAAMMNGVRRGLFSNEAGMGSAPNIAAVATPSPHHPCSQGFVQALGVFIDTLVVCTATALLILLSGKLQPGSGVTGVQLTQQAMNVHLGHWGAPFVSIAITCFAFTSIAGNYAYAEGALAYLRFDGRAGLLLLRLGLLAMTLWGAMAQVSTVFGLADITMGVMAAINIASIVLLSGLVVRLARDYLAQRDAGREPEFDPALLPELAGVIEPGVWDRPPAAGSRVAKKVGEPPVAPVAATPAAAPATPGGAPRQPGV</sequence>
<feature type="transmembrane region" description="Helical" evidence="9">
    <location>
        <begin position="205"/>
        <end position="227"/>
    </location>
</feature>
<feature type="transmembrane region" description="Helical" evidence="9">
    <location>
        <begin position="69"/>
        <end position="88"/>
    </location>
</feature>
<dbReference type="Proteomes" id="UP000294881">
    <property type="component" value="Unassembled WGS sequence"/>
</dbReference>
<evidence type="ECO:0000313" key="12">
    <source>
        <dbReference type="Proteomes" id="UP000294881"/>
    </source>
</evidence>
<comment type="similarity">
    <text evidence="2 9">Belongs to the alanine or glycine:cation symporter (AGCS) (TC 2.A.25) family.</text>
</comment>
<evidence type="ECO:0000256" key="2">
    <source>
        <dbReference type="ARBA" id="ARBA00009261"/>
    </source>
</evidence>
<feature type="transmembrane region" description="Helical" evidence="9">
    <location>
        <begin position="346"/>
        <end position="369"/>
    </location>
</feature>
<keyword evidence="12" id="KW-1185">Reference proteome</keyword>
<accession>A0A4R2GSG2</accession>
<evidence type="ECO:0000256" key="7">
    <source>
        <dbReference type="ARBA" id="ARBA00022989"/>
    </source>
</evidence>
<dbReference type="GO" id="GO:0005283">
    <property type="term" value="F:amino acid:sodium symporter activity"/>
    <property type="evidence" value="ECO:0007669"/>
    <property type="project" value="InterPro"/>
</dbReference>
<reference evidence="11 12" key="1">
    <citation type="submission" date="2019-03" db="EMBL/GenBank/DDBJ databases">
        <title>Genomic Encyclopedia of Type Strains, Phase IV (KMG-IV): sequencing the most valuable type-strain genomes for metagenomic binning, comparative biology and taxonomic classification.</title>
        <authorList>
            <person name="Goeker M."/>
        </authorList>
    </citation>
    <scope>NUCLEOTIDE SEQUENCE [LARGE SCALE GENOMIC DNA]</scope>
    <source>
        <strain evidence="11 12">DSM 22958</strain>
    </source>
</reference>
<evidence type="ECO:0000256" key="1">
    <source>
        <dbReference type="ARBA" id="ARBA00004651"/>
    </source>
</evidence>
<feature type="transmembrane region" description="Helical" evidence="9">
    <location>
        <begin position="142"/>
        <end position="161"/>
    </location>
</feature>
<comment type="subcellular location">
    <subcellularLocation>
        <location evidence="9">Cell inner membrane</location>
        <topology evidence="9">Multi-pass membrane protein</topology>
    </subcellularLocation>
    <subcellularLocation>
        <location evidence="1">Cell membrane</location>
        <topology evidence="1">Multi-pass membrane protein</topology>
    </subcellularLocation>
</comment>
<evidence type="ECO:0000256" key="10">
    <source>
        <dbReference type="SAM" id="MobiDB-lite"/>
    </source>
</evidence>
<dbReference type="RefSeq" id="WP_132009317.1">
    <property type="nucleotide sequence ID" value="NZ_JBHUNN010000002.1"/>
</dbReference>
<feature type="transmembrane region" description="Helical" evidence="9">
    <location>
        <begin position="381"/>
        <end position="401"/>
    </location>
</feature>
<keyword evidence="9" id="KW-0997">Cell inner membrane</keyword>
<feature type="transmembrane region" description="Helical" evidence="9">
    <location>
        <begin position="94"/>
        <end position="117"/>
    </location>
</feature>
<evidence type="ECO:0000256" key="8">
    <source>
        <dbReference type="ARBA" id="ARBA00023136"/>
    </source>
</evidence>
<feature type="transmembrane region" description="Helical" evidence="9">
    <location>
        <begin position="173"/>
        <end position="193"/>
    </location>
</feature>
<feature type="transmembrane region" description="Helical" evidence="9">
    <location>
        <begin position="12"/>
        <end position="31"/>
    </location>
</feature>
<evidence type="ECO:0000256" key="4">
    <source>
        <dbReference type="ARBA" id="ARBA00022475"/>
    </source>
</evidence>
<dbReference type="EMBL" id="SLWL01000013">
    <property type="protein sequence ID" value="TCO11225.1"/>
    <property type="molecule type" value="Genomic_DNA"/>
</dbReference>
<keyword evidence="3 9" id="KW-0813">Transport</keyword>
<keyword evidence="7 9" id="KW-1133">Transmembrane helix</keyword>
<feature type="region of interest" description="Disordered" evidence="10">
    <location>
        <begin position="491"/>
        <end position="511"/>
    </location>
</feature>
<dbReference type="Gene3D" id="1.20.1740.10">
    <property type="entry name" value="Amino acid/polyamine transporter I"/>
    <property type="match status" value="1"/>
</dbReference>
<dbReference type="PANTHER" id="PTHR30330:SF1">
    <property type="entry name" value="AMINO-ACID CARRIER PROTEIN ALST"/>
    <property type="match status" value="1"/>
</dbReference>
<dbReference type="AlphaFoldDB" id="A0A4R2GSG2"/>
<evidence type="ECO:0000256" key="9">
    <source>
        <dbReference type="RuleBase" id="RU363064"/>
    </source>
</evidence>
<evidence type="ECO:0000256" key="3">
    <source>
        <dbReference type="ARBA" id="ARBA00022448"/>
    </source>
</evidence>
<organism evidence="11 12">
    <name type="scientific">Camelimonas lactis</name>
    <dbReference type="NCBI Taxonomy" id="659006"/>
    <lineage>
        <taxon>Bacteria</taxon>
        <taxon>Pseudomonadati</taxon>
        <taxon>Pseudomonadota</taxon>
        <taxon>Alphaproteobacteria</taxon>
        <taxon>Hyphomicrobiales</taxon>
        <taxon>Chelatococcaceae</taxon>
        <taxon>Camelimonas</taxon>
    </lineage>
</organism>
<feature type="transmembrane region" description="Helical" evidence="9">
    <location>
        <begin position="233"/>
        <end position="258"/>
    </location>
</feature>
<keyword evidence="6 9" id="KW-0769">Symport</keyword>
<feature type="transmembrane region" description="Helical" evidence="9">
    <location>
        <begin position="296"/>
        <end position="319"/>
    </location>
</feature>
<dbReference type="Pfam" id="PF01235">
    <property type="entry name" value="Na_Ala_symp"/>
    <property type="match status" value="1"/>
</dbReference>
<feature type="transmembrane region" description="Helical" evidence="9">
    <location>
        <begin position="413"/>
        <end position="434"/>
    </location>
</feature>
<comment type="caution">
    <text evidence="11">The sequence shown here is derived from an EMBL/GenBank/DDBJ whole genome shotgun (WGS) entry which is preliminary data.</text>
</comment>
<proteinExistence type="inferred from homology"/>
<dbReference type="GO" id="GO:0005886">
    <property type="term" value="C:plasma membrane"/>
    <property type="evidence" value="ECO:0007669"/>
    <property type="project" value="UniProtKB-SubCell"/>
</dbReference>
<evidence type="ECO:0000313" key="11">
    <source>
        <dbReference type="EMBL" id="TCO11225.1"/>
    </source>
</evidence>
<dbReference type="InterPro" id="IPR001463">
    <property type="entry name" value="Na/Ala_symport"/>
</dbReference>
<evidence type="ECO:0000256" key="5">
    <source>
        <dbReference type="ARBA" id="ARBA00022692"/>
    </source>
</evidence>
<dbReference type="OrthoDB" id="9806926at2"/>
<name>A0A4R2GSG2_9HYPH</name>
<keyword evidence="5 9" id="KW-0812">Transmembrane</keyword>